<proteinExistence type="predicted"/>
<comment type="caution">
    <text evidence="2">The sequence shown here is derived from an EMBL/GenBank/DDBJ whole genome shotgun (WGS) entry which is preliminary data.</text>
</comment>
<dbReference type="EMBL" id="JAGSOT010000006">
    <property type="protein sequence ID" value="MBR7795096.1"/>
    <property type="molecule type" value="Genomic_DNA"/>
</dbReference>
<evidence type="ECO:0000313" key="2">
    <source>
        <dbReference type="EMBL" id="MBR7795096.1"/>
    </source>
</evidence>
<keyword evidence="1" id="KW-0812">Transmembrane</keyword>
<name>A0A941DSW0_9BACI</name>
<dbReference type="Proteomes" id="UP000675284">
    <property type="component" value="Unassembled WGS sequence"/>
</dbReference>
<evidence type="ECO:0000313" key="3">
    <source>
        <dbReference type="Proteomes" id="UP000675284"/>
    </source>
</evidence>
<keyword evidence="1" id="KW-0472">Membrane</keyword>
<feature type="transmembrane region" description="Helical" evidence="1">
    <location>
        <begin position="12"/>
        <end position="31"/>
    </location>
</feature>
<accession>A0A941DSW0</accession>
<protein>
    <submittedName>
        <fullName evidence="2">Uncharacterized protein</fullName>
    </submittedName>
</protein>
<keyword evidence="1" id="KW-1133">Transmembrane helix</keyword>
<sequence>MSSFSFRRDCSVKIIAGLSIAIIFVTILTGSQGNEIDNYPNDMIFHDHHFNKTGPFNIIEDGDKSFLIFNEYISNNDIKKRLIEKLTIDTSNHVNKVDPS</sequence>
<reference evidence="2" key="1">
    <citation type="submission" date="2021-04" db="EMBL/GenBank/DDBJ databases">
        <title>Isolation and polyphasic classification of algal microorganism.</title>
        <authorList>
            <person name="Wang S."/>
        </authorList>
    </citation>
    <scope>NUCLEOTIDE SEQUENCE</scope>
    <source>
        <strain evidence="2">720a</strain>
    </source>
</reference>
<evidence type="ECO:0000256" key="1">
    <source>
        <dbReference type="SAM" id="Phobius"/>
    </source>
</evidence>
<organism evidence="2 3">
    <name type="scientific">Virgibacillus salarius</name>
    <dbReference type="NCBI Taxonomy" id="447199"/>
    <lineage>
        <taxon>Bacteria</taxon>
        <taxon>Bacillati</taxon>
        <taxon>Bacillota</taxon>
        <taxon>Bacilli</taxon>
        <taxon>Bacillales</taxon>
        <taxon>Bacillaceae</taxon>
        <taxon>Virgibacillus</taxon>
    </lineage>
</organism>
<keyword evidence="3" id="KW-1185">Reference proteome</keyword>
<gene>
    <name evidence="2" type="ORF">KCX74_03455</name>
</gene>
<dbReference type="RefSeq" id="WP_166529956.1">
    <property type="nucleotide sequence ID" value="NZ_JAGSOT010000006.1"/>
</dbReference>
<dbReference type="AlphaFoldDB" id="A0A941DSW0"/>